<dbReference type="PRINTS" id="PR00080">
    <property type="entry name" value="SDRFAMILY"/>
</dbReference>
<comment type="caution">
    <text evidence="3">The sequence shown here is derived from an EMBL/GenBank/DDBJ whole genome shotgun (WGS) entry which is preliminary data.</text>
</comment>
<dbReference type="InterPro" id="IPR036291">
    <property type="entry name" value="NAD(P)-bd_dom_sf"/>
</dbReference>
<sequence>MNFWFRRRCWRRPDTNGRRRIMTMKRFEGRSVIVTGAAGAIGRAIAKRFAAEGAAVCVSDLKAEGAEAVAEEIRLMDGNAFGCGVDVTQTADVAAMAERVLAECGKIDILVNNAGGSAGLFGRLSRFRDAGEEVWSRVLDLNLHGTLRCIRAVLNPMIERRYGRIVSIASIAAAVGILDRVDYSAAKGGIVSLTKALAMEVGGYGVTVNSVSPGAIARRPTDSIPGGTYVGRMGTPEEVASLVAFLASEEAAFITGCDYIIDGGRVLGPARSMETTQHN</sequence>
<reference evidence="3 4" key="1">
    <citation type="submission" date="2019-08" db="EMBL/GenBank/DDBJ databases">
        <title>In-depth cultivation of the pig gut microbiome towards novel bacterial diversity and tailored functional studies.</title>
        <authorList>
            <person name="Wylensek D."/>
            <person name="Hitch T.C.A."/>
            <person name="Clavel T."/>
        </authorList>
    </citation>
    <scope>NUCLEOTIDE SEQUENCE [LARGE SCALE GENOMIC DNA]</scope>
    <source>
        <strain evidence="3 4">BBE-744-WT-12</strain>
    </source>
</reference>
<keyword evidence="4" id="KW-1185">Reference proteome</keyword>
<dbReference type="PANTHER" id="PTHR42760">
    <property type="entry name" value="SHORT-CHAIN DEHYDROGENASES/REDUCTASES FAMILY MEMBER"/>
    <property type="match status" value="1"/>
</dbReference>
<dbReference type="PANTHER" id="PTHR42760:SF133">
    <property type="entry name" value="3-OXOACYL-[ACYL-CARRIER-PROTEIN] REDUCTASE"/>
    <property type="match status" value="1"/>
</dbReference>
<dbReference type="Proteomes" id="UP000435649">
    <property type="component" value="Unassembled WGS sequence"/>
</dbReference>
<name>A0A844FZ50_9BACT</name>
<dbReference type="PROSITE" id="PS00061">
    <property type="entry name" value="ADH_SHORT"/>
    <property type="match status" value="1"/>
</dbReference>
<evidence type="ECO:0000256" key="1">
    <source>
        <dbReference type="ARBA" id="ARBA00006484"/>
    </source>
</evidence>
<dbReference type="AlphaFoldDB" id="A0A844FZ50"/>
<dbReference type="GO" id="GO:0016616">
    <property type="term" value="F:oxidoreductase activity, acting on the CH-OH group of donors, NAD or NADP as acceptor"/>
    <property type="evidence" value="ECO:0007669"/>
    <property type="project" value="TreeGrafter"/>
</dbReference>
<dbReference type="SUPFAM" id="SSF51735">
    <property type="entry name" value="NAD(P)-binding Rossmann-fold domains"/>
    <property type="match status" value="1"/>
</dbReference>
<gene>
    <name evidence="3" type="ORF">FYJ85_02510</name>
</gene>
<dbReference type="Gene3D" id="3.40.50.720">
    <property type="entry name" value="NAD(P)-binding Rossmann-like Domain"/>
    <property type="match status" value="1"/>
</dbReference>
<proteinExistence type="inferred from homology"/>
<accession>A0A844FZ50</accession>
<keyword evidence="2" id="KW-0560">Oxidoreductase</keyword>
<dbReference type="InterPro" id="IPR020904">
    <property type="entry name" value="Sc_DH/Rdtase_CS"/>
</dbReference>
<dbReference type="Pfam" id="PF13561">
    <property type="entry name" value="adh_short_C2"/>
    <property type="match status" value="1"/>
</dbReference>
<dbReference type="PRINTS" id="PR00081">
    <property type="entry name" value="GDHRDH"/>
</dbReference>
<organism evidence="3 4">
    <name type="scientific">Victivallis lenta</name>
    <dbReference type="NCBI Taxonomy" id="2606640"/>
    <lineage>
        <taxon>Bacteria</taxon>
        <taxon>Pseudomonadati</taxon>
        <taxon>Lentisphaerota</taxon>
        <taxon>Lentisphaeria</taxon>
        <taxon>Victivallales</taxon>
        <taxon>Victivallaceae</taxon>
        <taxon>Victivallis</taxon>
    </lineage>
</organism>
<dbReference type="FunFam" id="3.40.50.720:FF:000084">
    <property type="entry name" value="Short-chain dehydrogenase reductase"/>
    <property type="match status" value="1"/>
</dbReference>
<evidence type="ECO:0000313" key="3">
    <source>
        <dbReference type="EMBL" id="MST95915.1"/>
    </source>
</evidence>
<protein>
    <submittedName>
        <fullName evidence="3">SDR family oxidoreductase</fullName>
    </submittedName>
</protein>
<dbReference type="EMBL" id="VUNS01000002">
    <property type="protein sequence ID" value="MST95915.1"/>
    <property type="molecule type" value="Genomic_DNA"/>
</dbReference>
<dbReference type="InterPro" id="IPR002347">
    <property type="entry name" value="SDR_fam"/>
</dbReference>
<comment type="similarity">
    <text evidence="1">Belongs to the short-chain dehydrogenases/reductases (SDR) family.</text>
</comment>
<evidence type="ECO:0000256" key="2">
    <source>
        <dbReference type="ARBA" id="ARBA00023002"/>
    </source>
</evidence>
<evidence type="ECO:0000313" key="4">
    <source>
        <dbReference type="Proteomes" id="UP000435649"/>
    </source>
</evidence>